<dbReference type="InterPro" id="IPR029058">
    <property type="entry name" value="AB_hydrolase_fold"/>
</dbReference>
<keyword evidence="2" id="KW-0732">Signal</keyword>
<name>A0A6J4IY26_9ACTN</name>
<feature type="compositionally biased region" description="Basic and acidic residues" evidence="1">
    <location>
        <begin position="311"/>
        <end position="325"/>
    </location>
</feature>
<dbReference type="Pfam" id="PF12697">
    <property type="entry name" value="Abhydrolase_6"/>
    <property type="match status" value="1"/>
</dbReference>
<dbReference type="PANTHER" id="PTHR43265:SF1">
    <property type="entry name" value="ESTERASE ESTD"/>
    <property type="match status" value="1"/>
</dbReference>
<proteinExistence type="predicted"/>
<dbReference type="InterPro" id="IPR053145">
    <property type="entry name" value="AB_hydrolase_Est10"/>
</dbReference>
<dbReference type="AlphaFoldDB" id="A0A6J4IY26"/>
<dbReference type="SUPFAM" id="SSF53474">
    <property type="entry name" value="alpha/beta-Hydrolases"/>
    <property type="match status" value="1"/>
</dbReference>
<dbReference type="InterPro" id="IPR000073">
    <property type="entry name" value="AB_hydrolase_1"/>
</dbReference>
<reference evidence="4" key="1">
    <citation type="submission" date="2020-02" db="EMBL/GenBank/DDBJ databases">
        <authorList>
            <person name="Meier V. D."/>
        </authorList>
    </citation>
    <scope>NUCLEOTIDE SEQUENCE</scope>
    <source>
        <strain evidence="4">AVDCRST_MAG10</strain>
    </source>
</reference>
<feature type="region of interest" description="Disordered" evidence="1">
    <location>
        <begin position="26"/>
        <end position="50"/>
    </location>
</feature>
<gene>
    <name evidence="4" type="ORF">AVDCRST_MAG10-2856</name>
</gene>
<feature type="signal peptide" evidence="2">
    <location>
        <begin position="1"/>
        <end position="21"/>
    </location>
</feature>
<evidence type="ECO:0000256" key="1">
    <source>
        <dbReference type="SAM" id="MobiDB-lite"/>
    </source>
</evidence>
<dbReference type="PROSITE" id="PS51257">
    <property type="entry name" value="PROKAR_LIPOPROTEIN"/>
    <property type="match status" value="1"/>
</dbReference>
<evidence type="ECO:0000256" key="2">
    <source>
        <dbReference type="SAM" id="SignalP"/>
    </source>
</evidence>
<protein>
    <recommendedName>
        <fullName evidence="3">AB hydrolase-1 domain-containing protein</fullName>
    </recommendedName>
</protein>
<sequence length="354" mass="36561">MSTRRPRWIPVLALLTLLATACSGGGGGDASSEDATAPVGGQTGPSERPVQFEGAGKVKLFGTLTMPALQSGGSVPGVLVVPTAGVGGLLAPTGVADPFTKDLATTFAGAGVAAYRYDQRGTGESRLEPDVRLSLDDLVADARAGLDLLAQRRETTGRDLSVIGYDQGGLVALRLAAVDDRVKRVVLISTPGRSLLDVRAAQVQARYGPEAAEALRTEVANLLTTRTVPPLEALRTELRPMLPAQEAGFLAQLYGYDPAADAARVKAQTMIVVPTDPAPYDPQRLAAAIPGAQVVNSVGSGSALVISGPTPEDRSDPTSANHDHGAAPPVATTKRDTDALDRMARFVAATSGTR</sequence>
<accession>A0A6J4IY26</accession>
<feature type="chain" id="PRO_5038687123" description="AB hydrolase-1 domain-containing protein" evidence="2">
    <location>
        <begin position="22"/>
        <end position="354"/>
    </location>
</feature>
<evidence type="ECO:0000313" key="4">
    <source>
        <dbReference type="EMBL" id="CAA9263043.1"/>
    </source>
</evidence>
<dbReference type="PANTHER" id="PTHR43265">
    <property type="entry name" value="ESTERASE ESTD"/>
    <property type="match status" value="1"/>
</dbReference>
<feature type="region of interest" description="Disordered" evidence="1">
    <location>
        <begin position="303"/>
        <end position="336"/>
    </location>
</feature>
<dbReference type="Gene3D" id="3.40.50.1820">
    <property type="entry name" value="alpha/beta hydrolase"/>
    <property type="match status" value="1"/>
</dbReference>
<organism evidence="4">
    <name type="scientific">uncultured Acidimicrobiales bacterium</name>
    <dbReference type="NCBI Taxonomy" id="310071"/>
    <lineage>
        <taxon>Bacteria</taxon>
        <taxon>Bacillati</taxon>
        <taxon>Actinomycetota</taxon>
        <taxon>Acidimicrobiia</taxon>
        <taxon>Acidimicrobiales</taxon>
        <taxon>environmental samples</taxon>
    </lineage>
</organism>
<dbReference type="GO" id="GO:0052689">
    <property type="term" value="F:carboxylic ester hydrolase activity"/>
    <property type="evidence" value="ECO:0007669"/>
    <property type="project" value="TreeGrafter"/>
</dbReference>
<feature type="domain" description="AB hydrolase-1" evidence="3">
    <location>
        <begin position="106"/>
        <end position="301"/>
    </location>
</feature>
<evidence type="ECO:0000259" key="3">
    <source>
        <dbReference type="Pfam" id="PF12697"/>
    </source>
</evidence>
<dbReference type="EMBL" id="CADCTB010000177">
    <property type="protein sequence ID" value="CAA9263043.1"/>
    <property type="molecule type" value="Genomic_DNA"/>
</dbReference>